<evidence type="ECO:0000313" key="1">
    <source>
        <dbReference type="EMBL" id="SCZ02234.1"/>
    </source>
</evidence>
<dbReference type="RefSeq" id="WP_050501253.1">
    <property type="nucleotide sequence ID" value="NZ_CBCSIN010000010.1"/>
</dbReference>
<protein>
    <submittedName>
        <fullName evidence="1">GrpB protein</fullName>
    </submittedName>
</protein>
<gene>
    <name evidence="1" type="ORF">SAMN02927935_03524</name>
</gene>
<dbReference type="EMBL" id="FMUT01000010">
    <property type="protein sequence ID" value="SCZ02234.1"/>
    <property type="molecule type" value="Genomic_DNA"/>
</dbReference>
<dbReference type="InterPro" id="IPR043519">
    <property type="entry name" value="NT_sf"/>
</dbReference>
<dbReference type="Proteomes" id="UP000183031">
    <property type="component" value="Unassembled WGS sequence"/>
</dbReference>
<accession>A0A1G5KPF3</accession>
<proteinExistence type="predicted"/>
<sequence>MSARIITIPTIDILLEVESLPALDSLNDRMRDMGYTPRGENGIAGRRYDIKGNGKRTHHVHAFIAGSEQAIGHLAFRDYLRKHHGVAQQYAAIKYQAAEDCRQNPAAYGRLKN</sequence>
<evidence type="ECO:0000313" key="2">
    <source>
        <dbReference type="Proteomes" id="UP000183031"/>
    </source>
</evidence>
<dbReference type="Pfam" id="PF04229">
    <property type="entry name" value="GrpB"/>
    <property type="match status" value="1"/>
</dbReference>
<dbReference type="PANTHER" id="PTHR34822">
    <property type="entry name" value="GRPB DOMAIN PROTEIN (AFU_ORTHOLOGUE AFUA_1G01530)"/>
    <property type="match status" value="1"/>
</dbReference>
<organism evidence="1 2">
    <name type="scientific">Serratia nematodiphila</name>
    <dbReference type="NCBI Taxonomy" id="458197"/>
    <lineage>
        <taxon>Bacteria</taxon>
        <taxon>Pseudomonadati</taxon>
        <taxon>Pseudomonadota</taxon>
        <taxon>Gammaproteobacteria</taxon>
        <taxon>Enterobacterales</taxon>
        <taxon>Yersiniaceae</taxon>
        <taxon>Serratia</taxon>
    </lineage>
</organism>
<comment type="caution">
    <text evidence="1">The sequence shown here is derived from an EMBL/GenBank/DDBJ whole genome shotgun (WGS) entry which is preliminary data.</text>
</comment>
<dbReference type="Gene3D" id="3.30.460.10">
    <property type="entry name" value="Beta Polymerase, domain 2"/>
    <property type="match status" value="1"/>
</dbReference>
<dbReference type="PANTHER" id="PTHR34822:SF1">
    <property type="entry name" value="GRPB FAMILY PROTEIN"/>
    <property type="match status" value="1"/>
</dbReference>
<dbReference type="InterPro" id="IPR007344">
    <property type="entry name" value="GrpB/CoaE"/>
</dbReference>
<keyword evidence="2" id="KW-1185">Reference proteome</keyword>
<name>A0A1G5KPF3_9GAMM</name>
<reference evidence="1 2" key="1">
    <citation type="submission" date="2016-10" db="EMBL/GenBank/DDBJ databases">
        <authorList>
            <person name="Varghese N."/>
            <person name="Submissions S."/>
        </authorList>
    </citation>
    <scope>NUCLEOTIDE SEQUENCE [LARGE SCALE GENOMIC DNA]</scope>
    <source>
        <strain evidence="1 2">CGMCC 1.6853</strain>
    </source>
</reference>
<dbReference type="SUPFAM" id="SSF81301">
    <property type="entry name" value="Nucleotidyltransferase"/>
    <property type="match status" value="1"/>
</dbReference>